<dbReference type="GO" id="GO:0055085">
    <property type="term" value="P:transmembrane transport"/>
    <property type="evidence" value="ECO:0007669"/>
    <property type="project" value="InterPro"/>
</dbReference>
<keyword evidence="12" id="KW-1185">Reference proteome</keyword>
<dbReference type="PANTHER" id="PTHR30578:SF0">
    <property type="entry name" value="ION-TRANSLOCATING OXIDOREDUCTASE COMPLEX SUBUNIT D"/>
    <property type="match status" value="1"/>
</dbReference>
<dbReference type="GO" id="GO:0022900">
    <property type="term" value="P:electron transport chain"/>
    <property type="evidence" value="ECO:0007669"/>
    <property type="project" value="UniProtKB-UniRule"/>
</dbReference>
<comment type="caution">
    <text evidence="10">Lacks conserved residue(s) required for the propagation of feature annotation.</text>
</comment>
<feature type="transmembrane region" description="Helical" evidence="10">
    <location>
        <begin position="264"/>
        <end position="281"/>
    </location>
</feature>
<comment type="subcellular location">
    <subcellularLocation>
        <location evidence="10">Cell membrane</location>
        <topology evidence="10">Multi-pass membrane protein</topology>
    </subcellularLocation>
</comment>
<dbReference type="InterPro" id="IPR004338">
    <property type="entry name" value="NqrB/RnfD"/>
</dbReference>
<keyword evidence="1 10" id="KW-0813">Transport</keyword>
<feature type="transmembrane region" description="Helical" evidence="10">
    <location>
        <begin position="180"/>
        <end position="200"/>
    </location>
</feature>
<comment type="cofactor">
    <cofactor evidence="10">
        <name>FMN</name>
        <dbReference type="ChEBI" id="CHEBI:58210"/>
    </cofactor>
</comment>
<dbReference type="InterPro" id="IPR011303">
    <property type="entry name" value="RnfD_bac"/>
</dbReference>
<dbReference type="OrthoDB" id="9776359at2"/>
<keyword evidence="4 10" id="KW-0288">FMN</keyword>
<proteinExistence type="inferred from homology"/>
<sequence>MENKLLMSSSPHIRSDASTSKIMLDVLIALVPASLAGVYFFGLDAALTIIVCVVSCIVFEFLARKLLKRSNTVSDLSAAVTGVLLALNLPAAIPKWMAVVGSFFAIVVIKQLFGGIGQNFINPALGARVFMLVAYGTKMTQVSVPRGADATDAISAATPLGVLKEGGALPSYLDMFLGKIGGSLGETSALALILGGLYLLIRKVISWEIPAIYIGTVALLSWILGPEGFMTGDPLFHVLAGGLLIGAIFMATDYTTSPMTRKGAVIYAFGCGFLTVVFRLYTNLPEGVSYAILLMNTAVPLIDRYTAPKPFGGGKHV</sequence>
<dbReference type="HAMAP" id="MF_00462">
    <property type="entry name" value="RsxD_RnfD"/>
    <property type="match status" value="1"/>
</dbReference>
<dbReference type="NCBIfam" id="TIGR01946">
    <property type="entry name" value="rnfD"/>
    <property type="match status" value="1"/>
</dbReference>
<evidence type="ECO:0000313" key="11">
    <source>
        <dbReference type="EMBL" id="SHI51014.1"/>
    </source>
</evidence>
<feature type="modified residue" description="FMN phosphoryl threonine" evidence="10">
    <location>
        <position position="158"/>
    </location>
</feature>
<evidence type="ECO:0000256" key="7">
    <source>
        <dbReference type="ARBA" id="ARBA00022982"/>
    </source>
</evidence>
<evidence type="ECO:0000256" key="5">
    <source>
        <dbReference type="ARBA" id="ARBA00022692"/>
    </source>
</evidence>
<dbReference type="EMBL" id="FQZP01000003">
    <property type="protein sequence ID" value="SHI51014.1"/>
    <property type="molecule type" value="Genomic_DNA"/>
</dbReference>
<feature type="transmembrane region" description="Helical" evidence="10">
    <location>
        <begin position="235"/>
        <end position="252"/>
    </location>
</feature>
<evidence type="ECO:0000256" key="2">
    <source>
        <dbReference type="ARBA" id="ARBA00022553"/>
    </source>
</evidence>
<dbReference type="PANTHER" id="PTHR30578">
    <property type="entry name" value="ELECTRON TRANSPORT COMPLEX PROTEIN RNFD"/>
    <property type="match status" value="1"/>
</dbReference>
<gene>
    <name evidence="10" type="primary">rnfD</name>
    <name evidence="11" type="ORF">SAMN05444373_100390</name>
</gene>
<keyword evidence="5 10" id="KW-0812">Transmembrane</keyword>
<comment type="similarity">
    <text evidence="10">Belongs to the NqrB/RnfD family.</text>
</comment>
<comment type="subunit">
    <text evidence="10">The complex is composed of six subunits: RnfA, RnfB, RnfC, RnfD, RnfE and RnfG.</text>
</comment>
<comment type="function">
    <text evidence="10">Part of a membrane-bound complex that couples electron transfer with translocation of ions across the membrane.</text>
</comment>
<feature type="transmembrane region" description="Helical" evidence="10">
    <location>
        <begin position="212"/>
        <end position="229"/>
    </location>
</feature>
<dbReference type="EC" id="7.-.-.-" evidence="10"/>
<reference evidence="11 12" key="1">
    <citation type="submission" date="2016-11" db="EMBL/GenBank/DDBJ databases">
        <authorList>
            <person name="Varghese N."/>
            <person name="Submissions S."/>
        </authorList>
    </citation>
    <scope>NUCLEOTIDE SEQUENCE [LARGE SCALE GENOMIC DNA]</scope>
    <source>
        <strain evidence="11 12">DSM 19027</strain>
    </source>
</reference>
<name>A0A1M6BQZ4_9FIRM</name>
<evidence type="ECO:0000256" key="3">
    <source>
        <dbReference type="ARBA" id="ARBA00022630"/>
    </source>
</evidence>
<dbReference type="Pfam" id="PF03116">
    <property type="entry name" value="NQR2_RnfD_RnfE"/>
    <property type="match status" value="1"/>
</dbReference>
<protein>
    <recommendedName>
        <fullName evidence="10">Ion-translocating oxidoreductase complex subunit D</fullName>
        <ecNumber evidence="10">7.-.-.-</ecNumber>
    </recommendedName>
    <alternativeName>
        <fullName evidence="10">Rnf electron transport complex subunit D</fullName>
    </alternativeName>
</protein>
<feature type="transmembrane region" description="Helical" evidence="10">
    <location>
        <begin position="46"/>
        <end position="63"/>
    </location>
</feature>
<evidence type="ECO:0000256" key="4">
    <source>
        <dbReference type="ARBA" id="ARBA00022643"/>
    </source>
</evidence>
<dbReference type="Proteomes" id="UP000324781">
    <property type="component" value="Unassembled WGS sequence"/>
</dbReference>
<keyword evidence="6 10" id="KW-1278">Translocase</keyword>
<evidence type="ECO:0000256" key="9">
    <source>
        <dbReference type="ARBA" id="ARBA00023136"/>
    </source>
</evidence>
<evidence type="ECO:0000256" key="6">
    <source>
        <dbReference type="ARBA" id="ARBA00022967"/>
    </source>
</evidence>
<keyword evidence="10" id="KW-1003">Cell membrane</keyword>
<dbReference type="RefSeq" id="WP_149677632.1">
    <property type="nucleotide sequence ID" value="NZ_DAONMB010000012.1"/>
</dbReference>
<keyword evidence="8 10" id="KW-1133">Transmembrane helix</keyword>
<keyword evidence="7 10" id="KW-0249">Electron transport</keyword>
<dbReference type="GO" id="GO:0005886">
    <property type="term" value="C:plasma membrane"/>
    <property type="evidence" value="ECO:0007669"/>
    <property type="project" value="UniProtKB-SubCell"/>
</dbReference>
<feature type="transmembrane region" description="Helical" evidence="10">
    <location>
        <begin position="96"/>
        <end position="113"/>
    </location>
</feature>
<keyword evidence="3 10" id="KW-0285">Flavoprotein</keyword>
<accession>A0A1M6BQZ4</accession>
<dbReference type="AlphaFoldDB" id="A0A1M6BQZ4"/>
<evidence type="ECO:0000256" key="1">
    <source>
        <dbReference type="ARBA" id="ARBA00022448"/>
    </source>
</evidence>
<organism evidence="11 12">
    <name type="scientific">Thermoclostridium caenicola</name>
    <dbReference type="NCBI Taxonomy" id="659425"/>
    <lineage>
        <taxon>Bacteria</taxon>
        <taxon>Bacillati</taxon>
        <taxon>Bacillota</taxon>
        <taxon>Clostridia</taxon>
        <taxon>Eubacteriales</taxon>
        <taxon>Oscillospiraceae</taxon>
        <taxon>Thermoclostridium</taxon>
    </lineage>
</organism>
<keyword evidence="2 10" id="KW-0597">Phosphoprotein</keyword>
<keyword evidence="9 10" id="KW-0472">Membrane</keyword>
<evidence type="ECO:0000256" key="8">
    <source>
        <dbReference type="ARBA" id="ARBA00022989"/>
    </source>
</evidence>
<evidence type="ECO:0000256" key="10">
    <source>
        <dbReference type="HAMAP-Rule" id="MF_00462"/>
    </source>
</evidence>
<evidence type="ECO:0000313" key="12">
    <source>
        <dbReference type="Proteomes" id="UP000324781"/>
    </source>
</evidence>